<protein>
    <submittedName>
        <fullName evidence="5">2-dehydro-3-deoxygluconokinase</fullName>
    </submittedName>
</protein>
<dbReference type="GO" id="GO:0042840">
    <property type="term" value="P:D-glucuronate catabolic process"/>
    <property type="evidence" value="ECO:0007669"/>
    <property type="project" value="TreeGrafter"/>
</dbReference>
<gene>
    <name evidence="5" type="ORF">K529_013475</name>
</gene>
<dbReference type="PANTHER" id="PTHR43085">
    <property type="entry name" value="HEXOKINASE FAMILY MEMBER"/>
    <property type="match status" value="1"/>
</dbReference>
<proteinExistence type="inferred from homology"/>
<keyword evidence="3 5" id="KW-0418">Kinase</keyword>
<accession>A0A1B1A5C9</accession>
<evidence type="ECO:0000256" key="3">
    <source>
        <dbReference type="ARBA" id="ARBA00022777"/>
    </source>
</evidence>
<dbReference type="OrthoDB" id="9813569at2"/>
<feature type="domain" description="Carbohydrate kinase PfkB" evidence="4">
    <location>
        <begin position="7"/>
        <end position="294"/>
    </location>
</feature>
<dbReference type="GO" id="GO:0006974">
    <property type="term" value="P:DNA damage response"/>
    <property type="evidence" value="ECO:0007669"/>
    <property type="project" value="TreeGrafter"/>
</dbReference>
<dbReference type="Pfam" id="PF00294">
    <property type="entry name" value="PfkB"/>
    <property type="match status" value="1"/>
</dbReference>
<keyword evidence="2" id="KW-0808">Transferase</keyword>
<dbReference type="STRING" id="1265309.K529_013475"/>
<evidence type="ECO:0000259" key="4">
    <source>
        <dbReference type="Pfam" id="PF00294"/>
    </source>
</evidence>
<dbReference type="AlphaFoldDB" id="A0A1B1A5C9"/>
<comment type="similarity">
    <text evidence="1">Belongs to the carbohydrate kinase PfkB family.</text>
</comment>
<dbReference type="KEGG" id="rmb:K529_013475"/>
<evidence type="ECO:0000256" key="1">
    <source>
        <dbReference type="ARBA" id="ARBA00010688"/>
    </source>
</evidence>
<sequence length="308" mass="32010">MSSPQILCLGEPLVEFNQTPDGSFAMGFGGDVSNVAIAAARQGARAGMITRVGDDPFGAALGDLWLGEGVSTAHVTRATGEETGVYFVTHDADGHHFTYRRKGSAASRLAPADLPQTALQNCPMFYASGISLAVSRSMQDAVTEAAALTGAAGGMFAFDPNLRLALWSLDVARETTHRCMATCDIALPGLDDARQLTGLNTAEDIAKFYHDLGPRIVALTLGAEGVLISVDGAQRRLSGHRVAAKDATGAGDCFNGAFLARLLTTDDPFAAAEHANMAAALSTTGFGAVTPIPTLSQTRNALEQAVRG</sequence>
<dbReference type="GO" id="GO:0008673">
    <property type="term" value="F:2-dehydro-3-deoxygluconokinase activity"/>
    <property type="evidence" value="ECO:0007669"/>
    <property type="project" value="TreeGrafter"/>
</dbReference>
<dbReference type="PANTHER" id="PTHR43085:SF15">
    <property type="entry name" value="2-DEHYDRO-3-DEOXYGLUCONOKINASE"/>
    <property type="match status" value="1"/>
</dbReference>
<dbReference type="GO" id="GO:0005829">
    <property type="term" value="C:cytosol"/>
    <property type="evidence" value="ECO:0007669"/>
    <property type="project" value="TreeGrafter"/>
</dbReference>
<dbReference type="InterPro" id="IPR050306">
    <property type="entry name" value="PfkB_Carbo_kinase"/>
</dbReference>
<dbReference type="SUPFAM" id="SSF53613">
    <property type="entry name" value="Ribokinase-like"/>
    <property type="match status" value="1"/>
</dbReference>
<organism evidence="5 6">
    <name type="scientific">Tritonibacter mobilis F1926</name>
    <dbReference type="NCBI Taxonomy" id="1265309"/>
    <lineage>
        <taxon>Bacteria</taxon>
        <taxon>Pseudomonadati</taxon>
        <taxon>Pseudomonadota</taxon>
        <taxon>Alphaproteobacteria</taxon>
        <taxon>Rhodobacterales</taxon>
        <taxon>Paracoccaceae</taxon>
        <taxon>Tritonibacter</taxon>
    </lineage>
</organism>
<dbReference type="RefSeq" id="WP_046002066.1">
    <property type="nucleotide sequence ID" value="NZ_CP015230.1"/>
</dbReference>
<dbReference type="Gene3D" id="3.40.1190.20">
    <property type="match status" value="1"/>
</dbReference>
<evidence type="ECO:0000313" key="6">
    <source>
        <dbReference type="Proteomes" id="UP000013243"/>
    </source>
</evidence>
<evidence type="ECO:0000256" key="2">
    <source>
        <dbReference type="ARBA" id="ARBA00022679"/>
    </source>
</evidence>
<dbReference type="InterPro" id="IPR011611">
    <property type="entry name" value="PfkB_dom"/>
</dbReference>
<name>A0A1B1A5C9_9RHOB</name>
<dbReference type="Proteomes" id="UP000013243">
    <property type="component" value="Chromosome"/>
</dbReference>
<dbReference type="CDD" id="cd01166">
    <property type="entry name" value="KdgK"/>
    <property type="match status" value="1"/>
</dbReference>
<dbReference type="PRINTS" id="PR00990">
    <property type="entry name" value="RIBOKINASE"/>
</dbReference>
<reference evidence="5 6" key="1">
    <citation type="journal article" date="2016" name="ISME J.">
        <title>Global occurrence and heterogeneity of the Roseobacter-clade species Ruegeria mobilis.</title>
        <authorList>
            <person name="Sonnenschein E."/>
            <person name="Gram L."/>
        </authorList>
    </citation>
    <scope>NUCLEOTIDE SEQUENCE [LARGE SCALE GENOMIC DNA]</scope>
    <source>
        <strain evidence="5 6">F1926</strain>
    </source>
</reference>
<dbReference type="GeneID" id="28250863"/>
<dbReference type="EMBL" id="CP015230">
    <property type="protein sequence ID" value="ANP41784.1"/>
    <property type="molecule type" value="Genomic_DNA"/>
</dbReference>
<evidence type="ECO:0000313" key="5">
    <source>
        <dbReference type="EMBL" id="ANP41784.1"/>
    </source>
</evidence>
<dbReference type="InterPro" id="IPR029056">
    <property type="entry name" value="Ribokinase-like"/>
</dbReference>
<dbReference type="InterPro" id="IPR002139">
    <property type="entry name" value="Ribo/fructo_kinase"/>
</dbReference>
<dbReference type="GO" id="GO:0019698">
    <property type="term" value="P:D-galacturonate catabolic process"/>
    <property type="evidence" value="ECO:0007669"/>
    <property type="project" value="TreeGrafter"/>
</dbReference>